<feature type="non-terminal residue" evidence="2">
    <location>
        <position position="1"/>
    </location>
</feature>
<dbReference type="Gene3D" id="1.25.40.10">
    <property type="entry name" value="Tetratricopeptide repeat domain"/>
    <property type="match status" value="2"/>
</dbReference>
<dbReference type="CDD" id="cd05154">
    <property type="entry name" value="ACAD10_11_N-like"/>
    <property type="match status" value="1"/>
</dbReference>
<evidence type="ECO:0000313" key="3">
    <source>
        <dbReference type="Proteomes" id="UP000626109"/>
    </source>
</evidence>
<sequence>SGHAHDSALTGSFQRLAWHLEEKGRGEEALSVHQKALDFTVKRFGPEHREVLQVATTLGGSLRAAGRLDEAESYYQRAYRGLSSLLGKGHRDALTSANNLGLVLEAQGRHKEAQQLYRRAFNGLSKALGPEAPAALAAAFNLATTLAASSAGSSSTRAEAENLFRMAADGRKRTLGSSSSVTLEAQDALAAHLVATHGRAQEAELVQREALAARDGLAAGSSHRRPDRSMLLALSTLGQALRLQKKLQESVCHSALAVLLLIDATVVAATLFTSAKRMSFGLGSLGSLPLAAYREKALMSGPGQSTVEVAEGLRFDEASLQRFLLAAGLPGVAADGPKLSIKKFGYGQSNPTYFLETAAGHKYVLRKQPPGKIIKGAHAVDREFKVIKAVGEAGFEVPEMHVFCDDAGVIGTPFYVMAFVKGEIPDNALLHLAKEHRRPAMKSIVQTLAKLHSYDPCRLGLLQDCAGKKPFGRLGGFYERQISTLARTSEAQVSGSEGKVPSMRHMQDLLALFKANMPEDRSCVIHGDWKPDNVILTRDSSGAPEVLAVLDWELSTIGHPMSDLANLCLPYHLGPLGAIVGIGSIDVDPDSGMPTEDEVHRTYCEAAGVKYPISGWSFFVSFSCFRLSVIIQGVAMRASRGQASSAAAAGNVVGMVMSADALCDLACDIMRKSFGPSTTGSRLCRSISIDPGLAIFGILLFRDSWTSCAAPGSVVKTRSVLHEAGESQEAGRLYKMAALGLQRTLGLEYPNTRGARQNYESFLKEAHLASEPENES</sequence>
<accession>A0A813KER2</accession>
<dbReference type="Gene3D" id="3.90.1200.10">
    <property type="match status" value="1"/>
</dbReference>
<dbReference type="InterPro" id="IPR011009">
    <property type="entry name" value="Kinase-like_dom_sf"/>
</dbReference>
<proteinExistence type="predicted"/>
<protein>
    <recommendedName>
        <fullName evidence="1">Aminoglycoside phosphotransferase domain-containing protein</fullName>
    </recommendedName>
</protein>
<dbReference type="InterPro" id="IPR002575">
    <property type="entry name" value="Aminoglycoside_PTrfase"/>
</dbReference>
<name>A0A813KER2_POLGL</name>
<gene>
    <name evidence="2" type="ORF">PGLA2088_LOCUS31421</name>
</gene>
<dbReference type="Proteomes" id="UP000626109">
    <property type="component" value="Unassembled WGS sequence"/>
</dbReference>
<dbReference type="AlphaFoldDB" id="A0A813KER2"/>
<dbReference type="InterPro" id="IPR041726">
    <property type="entry name" value="ACAD10_11_N"/>
</dbReference>
<dbReference type="PANTHER" id="PTHR47829:SF1">
    <property type="entry name" value="HAD FAMILY PHOSPHATASE"/>
    <property type="match status" value="1"/>
</dbReference>
<evidence type="ECO:0000259" key="1">
    <source>
        <dbReference type="Pfam" id="PF01636"/>
    </source>
</evidence>
<dbReference type="SUPFAM" id="SSF56112">
    <property type="entry name" value="Protein kinase-like (PK-like)"/>
    <property type="match status" value="1"/>
</dbReference>
<dbReference type="Pfam" id="PF13424">
    <property type="entry name" value="TPR_12"/>
    <property type="match status" value="2"/>
</dbReference>
<dbReference type="SUPFAM" id="SSF48452">
    <property type="entry name" value="TPR-like"/>
    <property type="match status" value="1"/>
</dbReference>
<dbReference type="EMBL" id="CAJNNW010029376">
    <property type="protein sequence ID" value="CAE8700048.1"/>
    <property type="molecule type" value="Genomic_DNA"/>
</dbReference>
<dbReference type="InterPro" id="IPR011990">
    <property type="entry name" value="TPR-like_helical_dom_sf"/>
</dbReference>
<dbReference type="PANTHER" id="PTHR47829">
    <property type="entry name" value="HYDROLASE, PUTATIVE (AFU_ORTHOLOGUE AFUA_1G12880)-RELATED"/>
    <property type="match status" value="1"/>
</dbReference>
<dbReference type="InterPro" id="IPR052898">
    <property type="entry name" value="ACAD10-like"/>
</dbReference>
<dbReference type="Gene3D" id="3.30.200.20">
    <property type="entry name" value="Phosphorylase Kinase, domain 1"/>
    <property type="match status" value="1"/>
</dbReference>
<organism evidence="2 3">
    <name type="scientific">Polarella glacialis</name>
    <name type="common">Dinoflagellate</name>
    <dbReference type="NCBI Taxonomy" id="89957"/>
    <lineage>
        <taxon>Eukaryota</taxon>
        <taxon>Sar</taxon>
        <taxon>Alveolata</taxon>
        <taxon>Dinophyceae</taxon>
        <taxon>Suessiales</taxon>
        <taxon>Suessiaceae</taxon>
        <taxon>Polarella</taxon>
    </lineage>
</organism>
<reference evidence="2" key="1">
    <citation type="submission" date="2021-02" db="EMBL/GenBank/DDBJ databases">
        <authorList>
            <person name="Dougan E. K."/>
            <person name="Rhodes N."/>
            <person name="Thang M."/>
            <person name="Chan C."/>
        </authorList>
    </citation>
    <scope>NUCLEOTIDE SEQUENCE</scope>
</reference>
<feature type="domain" description="Aminoglycoside phosphotransferase" evidence="1">
    <location>
        <begin position="341"/>
        <end position="568"/>
    </location>
</feature>
<evidence type="ECO:0000313" key="2">
    <source>
        <dbReference type="EMBL" id="CAE8700048.1"/>
    </source>
</evidence>
<comment type="caution">
    <text evidence="2">The sequence shown here is derived from an EMBL/GenBank/DDBJ whole genome shotgun (WGS) entry which is preliminary data.</text>
</comment>
<dbReference type="Pfam" id="PF01636">
    <property type="entry name" value="APH"/>
    <property type="match status" value="1"/>
</dbReference>